<protein>
    <submittedName>
        <fullName evidence="1">Uncharacterized protein</fullName>
    </submittedName>
</protein>
<organism evidence="1 2">
    <name type="scientific">Chryseobacterium aquaticum subsp. greenlandense</name>
    <dbReference type="NCBI Taxonomy" id="345663"/>
    <lineage>
        <taxon>Bacteria</taxon>
        <taxon>Pseudomonadati</taxon>
        <taxon>Bacteroidota</taxon>
        <taxon>Flavobacteriia</taxon>
        <taxon>Flavobacteriales</taxon>
        <taxon>Weeksellaceae</taxon>
        <taxon>Chryseobacterium group</taxon>
        <taxon>Chryseobacterium</taxon>
    </lineage>
</organism>
<evidence type="ECO:0000313" key="1">
    <source>
        <dbReference type="EMBL" id="KUJ55993.1"/>
    </source>
</evidence>
<comment type="caution">
    <text evidence="1">The sequence shown here is derived from an EMBL/GenBank/DDBJ whole genome shotgun (WGS) entry which is preliminary data.</text>
</comment>
<evidence type="ECO:0000313" key="2">
    <source>
        <dbReference type="Proteomes" id="UP000054388"/>
    </source>
</evidence>
<accession>A0A117KBH8</accession>
<name>A0A117KBH8_9FLAO</name>
<proteinExistence type="predicted"/>
<dbReference type="AlphaFoldDB" id="A0A117KBH8"/>
<dbReference type="EMBL" id="LMAI01000005">
    <property type="protein sequence ID" value="KUJ55993.1"/>
    <property type="molecule type" value="Genomic_DNA"/>
</dbReference>
<gene>
    <name evidence="1" type="ORF">AR686_10315</name>
</gene>
<reference evidence="1 2" key="1">
    <citation type="submission" date="2015-10" db="EMBL/GenBank/DDBJ databases">
        <title>Genome sequence of Chryseobacterium greenlandense.</title>
        <authorList>
            <person name="Newman J."/>
            <person name="Fischer K."/>
            <person name="Miller J."/>
        </authorList>
    </citation>
    <scope>NUCLEOTIDE SEQUENCE [LARGE SCALE GENOMIC DNA]</scope>
    <source>
        <strain evidence="1 2">UMB34</strain>
    </source>
</reference>
<dbReference type="Proteomes" id="UP000054388">
    <property type="component" value="Unassembled WGS sequence"/>
</dbReference>
<sequence>MNFSIFNSEFKSLIMKNIFFALLIFLGISISAQQTDKQSYIKKESIGGKLDFTKKVDEKYKDTPMIVFGDAAYNKKDFAILLWAANVGNLGIESFDQAVKTWEEIYKKSLTDPEKKALKTGFEAKF</sequence>